<reference evidence="2 3" key="1">
    <citation type="submission" date="2020-06" db="EMBL/GenBank/DDBJ databases">
        <title>Genome sequence of Paramixta manurensis strain PD-1.</title>
        <authorList>
            <person name="Lee C.W."/>
            <person name="Kim J."/>
        </authorList>
    </citation>
    <scope>NUCLEOTIDE SEQUENCE [LARGE SCALE GENOMIC DNA]</scope>
    <source>
        <strain evidence="2 3">PD-1</strain>
    </source>
</reference>
<proteinExistence type="predicted"/>
<dbReference type="KEGG" id="pmak:PMPD1_0609"/>
<gene>
    <name evidence="2" type="ORF">PMPD1_0609</name>
</gene>
<dbReference type="AlphaFoldDB" id="A0A6M8UFL7"/>
<keyword evidence="1" id="KW-0472">Membrane</keyword>
<keyword evidence="1" id="KW-0812">Transmembrane</keyword>
<feature type="transmembrane region" description="Helical" evidence="1">
    <location>
        <begin position="71"/>
        <end position="91"/>
    </location>
</feature>
<dbReference type="Proteomes" id="UP000505325">
    <property type="component" value="Chromosome"/>
</dbReference>
<dbReference type="GO" id="GO:0030153">
    <property type="term" value="P:bacteriocin immunity"/>
    <property type="evidence" value="ECO:0007669"/>
    <property type="project" value="InterPro"/>
</dbReference>
<dbReference type="EMBL" id="CP054212">
    <property type="protein sequence ID" value="QKJ85582.1"/>
    <property type="molecule type" value="Genomic_DNA"/>
</dbReference>
<evidence type="ECO:0008006" key="4">
    <source>
        <dbReference type="Google" id="ProtNLM"/>
    </source>
</evidence>
<protein>
    <recommendedName>
        <fullName evidence="4">Colicin-A immunity protein</fullName>
    </recommendedName>
</protein>
<keyword evidence="1" id="KW-1133">Transmembrane helix</keyword>
<evidence type="ECO:0000313" key="3">
    <source>
        <dbReference type="Proteomes" id="UP000505325"/>
    </source>
</evidence>
<feature type="transmembrane region" description="Helical" evidence="1">
    <location>
        <begin position="147"/>
        <end position="167"/>
    </location>
</feature>
<sequence>MKKYHYMDEGNRTAKKMLFILAIALIPFLIIFGIYLNDPASPILYAISDRTGNLPAVVSAKNLLLSKVMDVYTKSAPVIACLFVLTAFRAMPVKKDTPTAKMIQGLIFYYIFYAINVYLFLFCNHEISTSGRLLRLMSANDCTLTFFYLSLYSIIYVFTIMFFWFSIGTYKVLKERG</sequence>
<evidence type="ECO:0000256" key="1">
    <source>
        <dbReference type="SAM" id="Phobius"/>
    </source>
</evidence>
<feature type="transmembrane region" description="Helical" evidence="1">
    <location>
        <begin position="103"/>
        <end position="127"/>
    </location>
</feature>
<keyword evidence="3" id="KW-1185">Reference proteome</keyword>
<evidence type="ECO:0000313" key="2">
    <source>
        <dbReference type="EMBL" id="QKJ85582.1"/>
    </source>
</evidence>
<dbReference type="GO" id="GO:0015643">
    <property type="term" value="F:toxic substance binding"/>
    <property type="evidence" value="ECO:0007669"/>
    <property type="project" value="InterPro"/>
</dbReference>
<dbReference type="RefSeq" id="WP_173632658.1">
    <property type="nucleotide sequence ID" value="NZ_CP054212.1"/>
</dbReference>
<feature type="transmembrane region" description="Helical" evidence="1">
    <location>
        <begin position="18"/>
        <end position="36"/>
    </location>
</feature>
<organism evidence="2 3">
    <name type="scientific">Paramixta manurensis</name>
    <dbReference type="NCBI Taxonomy" id="2740817"/>
    <lineage>
        <taxon>Bacteria</taxon>
        <taxon>Pseudomonadati</taxon>
        <taxon>Pseudomonadota</taxon>
        <taxon>Gammaproteobacteria</taxon>
        <taxon>Enterobacterales</taxon>
        <taxon>Erwiniaceae</taxon>
        <taxon>Paramixta</taxon>
    </lineage>
</organism>
<dbReference type="InterPro" id="IPR005557">
    <property type="entry name" value="Colicin_im"/>
</dbReference>
<name>A0A6M8UFL7_9GAMM</name>
<dbReference type="Pfam" id="PF03857">
    <property type="entry name" value="Colicin_im"/>
    <property type="match status" value="1"/>
</dbReference>
<accession>A0A6M8UFL7</accession>